<accession>A0ACC2G068</accession>
<gene>
    <name evidence="1" type="ORF">DPEC_G00224540</name>
</gene>
<reference evidence="1" key="1">
    <citation type="submission" date="2021-05" db="EMBL/GenBank/DDBJ databases">
        <authorList>
            <person name="Pan Q."/>
            <person name="Jouanno E."/>
            <person name="Zahm M."/>
            <person name="Klopp C."/>
            <person name="Cabau C."/>
            <person name="Louis A."/>
            <person name="Berthelot C."/>
            <person name="Parey E."/>
            <person name="Roest Crollius H."/>
            <person name="Montfort J."/>
            <person name="Robinson-Rechavi M."/>
            <person name="Bouchez O."/>
            <person name="Lampietro C."/>
            <person name="Lopez Roques C."/>
            <person name="Donnadieu C."/>
            <person name="Postlethwait J."/>
            <person name="Bobe J."/>
            <person name="Dillon D."/>
            <person name="Chandos A."/>
            <person name="von Hippel F."/>
            <person name="Guiguen Y."/>
        </authorList>
    </citation>
    <scope>NUCLEOTIDE SEQUENCE</scope>
    <source>
        <strain evidence="1">YG-Jan2019</strain>
    </source>
</reference>
<proteinExistence type="predicted"/>
<evidence type="ECO:0000313" key="2">
    <source>
        <dbReference type="Proteomes" id="UP001157502"/>
    </source>
</evidence>
<protein>
    <submittedName>
        <fullName evidence="1">Uncharacterized protein</fullName>
    </submittedName>
</protein>
<name>A0ACC2G068_DALPE</name>
<dbReference type="Proteomes" id="UP001157502">
    <property type="component" value="Chromosome 19"/>
</dbReference>
<evidence type="ECO:0000313" key="1">
    <source>
        <dbReference type="EMBL" id="KAJ7997016.1"/>
    </source>
</evidence>
<comment type="caution">
    <text evidence="1">The sequence shown here is derived from an EMBL/GenBank/DDBJ whole genome shotgun (WGS) entry which is preliminary data.</text>
</comment>
<sequence length="385" mass="42545">MKRRRRRRFKNGSTRYMLTYKLGAISSVITVWVEENRLSEEVTESITGKCRGLYLCDLRPLQLSKEAGISQEEAVEVLQAVRCESGQETSAASRLTALELLGREQELGTIVTFCSALDTALGGGLPVGKTMEVCGAPGVGKTQLCIQLAIDVQIPVCFGGLGGKSLYIDTEGSFLVQRAVDIAQAAVEHCGLLAEDAEQHEALKEFTVETILSNIFLVRCHDYVELLAETYLLADFLTHHPAIRLVVIDSIAFPFRHDFDDFSQRTRLLNGLAQQLIQMATNHNVAVILTNQMTTKVWNGQSKLVPALGESWGHAATQRLILHWEGTNRLASLYKSPSQMEATVPYQITGEGFRDTPQSDQSKASVDPTVSQSESMNKRPRMEDV</sequence>
<dbReference type="EMBL" id="CM055746">
    <property type="protein sequence ID" value="KAJ7997016.1"/>
    <property type="molecule type" value="Genomic_DNA"/>
</dbReference>
<keyword evidence="2" id="KW-1185">Reference proteome</keyword>
<organism evidence="1 2">
    <name type="scientific">Dallia pectoralis</name>
    <name type="common">Alaska blackfish</name>
    <dbReference type="NCBI Taxonomy" id="75939"/>
    <lineage>
        <taxon>Eukaryota</taxon>
        <taxon>Metazoa</taxon>
        <taxon>Chordata</taxon>
        <taxon>Craniata</taxon>
        <taxon>Vertebrata</taxon>
        <taxon>Euteleostomi</taxon>
        <taxon>Actinopterygii</taxon>
        <taxon>Neopterygii</taxon>
        <taxon>Teleostei</taxon>
        <taxon>Protacanthopterygii</taxon>
        <taxon>Esociformes</taxon>
        <taxon>Umbridae</taxon>
        <taxon>Dallia</taxon>
    </lineage>
</organism>